<name>A0A423VGL0_CYTCH</name>
<protein>
    <recommendedName>
        <fullName evidence="4">Amidoligase enzyme</fullName>
    </recommendedName>
</protein>
<dbReference type="Proteomes" id="UP000284375">
    <property type="component" value="Unassembled WGS sequence"/>
</dbReference>
<dbReference type="STRING" id="252740.A0A423VGL0"/>
<reference evidence="2 3" key="1">
    <citation type="submission" date="2015-09" db="EMBL/GenBank/DDBJ databases">
        <title>Host preference determinants of Valsa canker pathogens revealed by comparative genomics.</title>
        <authorList>
            <person name="Yin Z."/>
            <person name="Huang L."/>
        </authorList>
    </citation>
    <scope>NUCLEOTIDE SEQUENCE [LARGE SCALE GENOMIC DNA]</scope>
    <source>
        <strain evidence="2 3">YSFL</strain>
    </source>
</reference>
<evidence type="ECO:0000256" key="1">
    <source>
        <dbReference type="SAM" id="MobiDB-lite"/>
    </source>
</evidence>
<dbReference type="OrthoDB" id="5291055at2759"/>
<dbReference type="AlphaFoldDB" id="A0A423VGL0"/>
<dbReference type="Pfam" id="PF12224">
    <property type="entry name" value="Amidoligase_2"/>
    <property type="match status" value="1"/>
</dbReference>
<evidence type="ECO:0000313" key="3">
    <source>
        <dbReference type="Proteomes" id="UP000284375"/>
    </source>
</evidence>
<evidence type="ECO:0008006" key="4">
    <source>
        <dbReference type="Google" id="ProtNLM"/>
    </source>
</evidence>
<dbReference type="PANTHER" id="PTHR36847">
    <property type="entry name" value="AMIDOLIGASE ENZYME"/>
    <property type="match status" value="1"/>
</dbReference>
<keyword evidence="3" id="KW-1185">Reference proteome</keyword>
<gene>
    <name evidence="2" type="ORF">VSDG_08380</name>
</gene>
<dbReference type="EMBL" id="LJZO01000053">
    <property type="protein sequence ID" value="ROV90073.1"/>
    <property type="molecule type" value="Genomic_DNA"/>
</dbReference>
<organism evidence="2 3">
    <name type="scientific">Cytospora chrysosperma</name>
    <name type="common">Cytospora canker fungus</name>
    <name type="synonym">Sphaeria chrysosperma</name>
    <dbReference type="NCBI Taxonomy" id="252740"/>
    <lineage>
        <taxon>Eukaryota</taxon>
        <taxon>Fungi</taxon>
        <taxon>Dikarya</taxon>
        <taxon>Ascomycota</taxon>
        <taxon>Pezizomycotina</taxon>
        <taxon>Sordariomycetes</taxon>
        <taxon>Sordariomycetidae</taxon>
        <taxon>Diaporthales</taxon>
        <taxon>Cytosporaceae</taxon>
        <taxon>Cytospora</taxon>
    </lineage>
</organism>
<dbReference type="InterPro" id="IPR022025">
    <property type="entry name" value="Amidoligase_2"/>
</dbReference>
<dbReference type="PANTHER" id="PTHR36847:SF1">
    <property type="entry name" value="AMIDOLIGASE ENZYME"/>
    <property type="match status" value="1"/>
</dbReference>
<comment type="caution">
    <text evidence="2">The sequence shown here is derived from an EMBL/GenBank/DDBJ whole genome shotgun (WGS) entry which is preliminary data.</text>
</comment>
<feature type="region of interest" description="Disordered" evidence="1">
    <location>
        <begin position="278"/>
        <end position="308"/>
    </location>
</feature>
<feature type="region of interest" description="Disordered" evidence="1">
    <location>
        <begin position="202"/>
        <end position="235"/>
    </location>
</feature>
<sequence>MGSLNMTSGSLQFGIEIELLLGGRKKAHSSWKSLASDLSKRLTAAGMANHINEGGDKAVEHYREWSIVREITIPNQPDKGLWGIELVSPVYPATWYWATDLDMIFSTLKHSFVIAPSGNCSTHIHVSATPLPLNSTELSSLAKAALYFEPALDRLVPAERRGSTAYWCQSNRASIALKALGLGDCLSMLDAAVYLTPPSTATSSFSSSSSSHWPSSSSPGGGRKDSGLGGSSEQSATRAVVETMNLFPAASAYGKAHGKKHNFIRGKVYKWDFTGMLTRSSSSSSSSRDGSIMPARGTVEFRQPPGSTSAEDAKGWVSLVLAFVAGVTTTSSTWSVSSAMGVAGVRQSNFLGYEYGIPKCDTRGWTVNKAALGKWLTIPSLIIFHDDGVSWYWKSCRHSSAFGIST</sequence>
<evidence type="ECO:0000313" key="2">
    <source>
        <dbReference type="EMBL" id="ROV90073.1"/>
    </source>
</evidence>
<accession>A0A423VGL0</accession>
<feature type="compositionally biased region" description="Low complexity" evidence="1">
    <location>
        <begin position="202"/>
        <end position="218"/>
    </location>
</feature>
<proteinExistence type="predicted"/>